<dbReference type="Gene3D" id="3.40.50.1820">
    <property type="entry name" value="alpha/beta hydrolase"/>
    <property type="match status" value="1"/>
</dbReference>
<dbReference type="GO" id="GO:0042952">
    <property type="term" value="P:beta-ketoadipate pathway"/>
    <property type="evidence" value="ECO:0007669"/>
    <property type="project" value="InterPro"/>
</dbReference>
<keyword evidence="4" id="KW-1185">Reference proteome</keyword>
<evidence type="ECO:0000313" key="3">
    <source>
        <dbReference type="EMBL" id="THD81545.1"/>
    </source>
</evidence>
<dbReference type="PRINTS" id="PR00111">
    <property type="entry name" value="ABHYDROLASE"/>
</dbReference>
<dbReference type="NCBIfam" id="TIGR02427">
    <property type="entry name" value="protocat_pcaD"/>
    <property type="match status" value="1"/>
</dbReference>
<dbReference type="GO" id="GO:0047570">
    <property type="term" value="F:3-oxoadipate enol-lactonase activity"/>
    <property type="evidence" value="ECO:0007669"/>
    <property type="project" value="UniProtKB-EC"/>
</dbReference>
<dbReference type="SUPFAM" id="SSF53474">
    <property type="entry name" value="alpha/beta-Hydrolases"/>
    <property type="match status" value="1"/>
</dbReference>
<dbReference type="RefSeq" id="WP_136395805.1">
    <property type="nucleotide sequence ID" value="NZ_SSND01000005.1"/>
</dbReference>
<organism evidence="3 4">
    <name type="scientific">Aliigemmobacter aestuarii</name>
    <dbReference type="NCBI Taxonomy" id="1445661"/>
    <lineage>
        <taxon>Bacteria</taxon>
        <taxon>Pseudomonadati</taxon>
        <taxon>Pseudomonadota</taxon>
        <taxon>Alphaproteobacteria</taxon>
        <taxon>Rhodobacterales</taxon>
        <taxon>Paracoccaceae</taxon>
        <taxon>Aliigemmobacter</taxon>
    </lineage>
</organism>
<dbReference type="GO" id="GO:0016020">
    <property type="term" value="C:membrane"/>
    <property type="evidence" value="ECO:0007669"/>
    <property type="project" value="TreeGrafter"/>
</dbReference>
<feature type="domain" description="AB hydrolase-1" evidence="2">
    <location>
        <begin position="24"/>
        <end position="251"/>
    </location>
</feature>
<dbReference type="EC" id="3.1.1.24" evidence="3"/>
<dbReference type="Proteomes" id="UP000309450">
    <property type="component" value="Unassembled WGS sequence"/>
</dbReference>
<dbReference type="PANTHER" id="PTHR43798">
    <property type="entry name" value="MONOACYLGLYCEROL LIPASE"/>
    <property type="match status" value="1"/>
</dbReference>
<dbReference type="AlphaFoldDB" id="A0A4S3MJD8"/>
<name>A0A4S3MJD8_9RHOB</name>
<dbReference type="InterPro" id="IPR000639">
    <property type="entry name" value="Epox_hydrolase-like"/>
</dbReference>
<dbReference type="PRINTS" id="PR00412">
    <property type="entry name" value="EPOXHYDRLASE"/>
</dbReference>
<dbReference type="InterPro" id="IPR000073">
    <property type="entry name" value="AB_hydrolase_1"/>
</dbReference>
<sequence length="262" mass="27692">MPTVFLPDLRLSYQDDGPKDGPAVVLLHALGLDGGLFDPILPLLPTGLRLIRPDMRGHGRSDVPDPPYAMGALVRDVERLMEHLAVKEAVVLGLSIGGMIAQGLAVKRLDLVRGLILSNTAARIGIAPHWDARIEAVRTGGMAAIADATVERWFGRSFRLAGGAEPFRQRLLACDPRGWTGGAAAIAGTDFYTPTATLTLPALAIAGADDGSTPPDLVRETAELILGADFCLIRGAGHLPFVEKPAEYAAAVTGFLTRIAHV</sequence>
<dbReference type="PANTHER" id="PTHR43798:SF31">
    <property type="entry name" value="AB HYDROLASE SUPERFAMILY PROTEIN YCLE"/>
    <property type="match status" value="1"/>
</dbReference>
<evidence type="ECO:0000313" key="4">
    <source>
        <dbReference type="Proteomes" id="UP000309450"/>
    </source>
</evidence>
<dbReference type="InterPro" id="IPR029058">
    <property type="entry name" value="AB_hydrolase_fold"/>
</dbReference>
<dbReference type="InterPro" id="IPR050266">
    <property type="entry name" value="AB_hydrolase_sf"/>
</dbReference>
<evidence type="ECO:0000259" key="2">
    <source>
        <dbReference type="Pfam" id="PF12697"/>
    </source>
</evidence>
<dbReference type="OrthoDB" id="9793083at2"/>
<comment type="caution">
    <text evidence="3">The sequence shown here is derived from an EMBL/GenBank/DDBJ whole genome shotgun (WGS) entry which is preliminary data.</text>
</comment>
<proteinExistence type="predicted"/>
<dbReference type="EMBL" id="SSND01000005">
    <property type="protein sequence ID" value="THD81545.1"/>
    <property type="molecule type" value="Genomic_DNA"/>
</dbReference>
<gene>
    <name evidence="3" type="primary">pcaD</name>
    <name evidence="3" type="ORF">E7811_16705</name>
</gene>
<keyword evidence="1 3" id="KW-0378">Hydrolase</keyword>
<protein>
    <submittedName>
        <fullName evidence="3">3-oxoadipate enol-lactonase</fullName>
        <ecNumber evidence="3">3.1.1.24</ecNumber>
    </submittedName>
</protein>
<dbReference type="InterPro" id="IPR026968">
    <property type="entry name" value="PcaD/CatD"/>
</dbReference>
<dbReference type="Pfam" id="PF12697">
    <property type="entry name" value="Abhydrolase_6"/>
    <property type="match status" value="1"/>
</dbReference>
<reference evidence="3 4" key="1">
    <citation type="submission" date="2019-04" db="EMBL/GenBank/DDBJ databases">
        <title>Draft genome sequence of Gemmobacter aestuarii sp. nov.</title>
        <authorList>
            <person name="Hameed A."/>
            <person name="Lin S.-Y."/>
            <person name="Shahina M."/>
            <person name="Lai W.-A."/>
            <person name="Young C.-C."/>
        </authorList>
    </citation>
    <scope>NUCLEOTIDE SEQUENCE [LARGE SCALE GENOMIC DNA]</scope>
    <source>
        <strain evidence="3 4">CC-PW-75</strain>
    </source>
</reference>
<evidence type="ECO:0000256" key="1">
    <source>
        <dbReference type="ARBA" id="ARBA00022801"/>
    </source>
</evidence>
<accession>A0A4S3MJD8</accession>